<evidence type="ECO:0000256" key="4">
    <source>
        <dbReference type="ARBA" id="ARBA00022692"/>
    </source>
</evidence>
<dbReference type="PROSITE" id="PS00237">
    <property type="entry name" value="G_PROTEIN_RECEP_F1_1"/>
    <property type="match status" value="1"/>
</dbReference>
<comment type="similarity">
    <text evidence="11">Belongs to the G-protein coupled receptor 1 family.</text>
</comment>
<evidence type="ECO:0000259" key="13">
    <source>
        <dbReference type="PROSITE" id="PS50262"/>
    </source>
</evidence>
<dbReference type="SUPFAM" id="SSF81321">
    <property type="entry name" value="Family A G protein-coupled receptor-like"/>
    <property type="match status" value="1"/>
</dbReference>
<reference evidence="15" key="1">
    <citation type="submission" date="2025-08" db="UniProtKB">
        <authorList>
            <consortium name="RefSeq"/>
        </authorList>
    </citation>
    <scope>IDENTIFICATION</scope>
    <source>
        <tissue evidence="15">Liver</tissue>
    </source>
</reference>
<keyword evidence="9 11" id="KW-0675">Receptor</keyword>
<dbReference type="OMA" id="YMITIAG"/>
<evidence type="ECO:0000256" key="9">
    <source>
        <dbReference type="ARBA" id="ARBA00023170"/>
    </source>
</evidence>
<dbReference type="InterPro" id="IPR000725">
    <property type="entry name" value="Olfact_rcpt"/>
</dbReference>
<feature type="transmembrane region" description="Helical" evidence="12">
    <location>
        <begin position="322"/>
        <end position="341"/>
    </location>
</feature>
<dbReference type="PRINTS" id="PR00245">
    <property type="entry name" value="OLFACTORYR"/>
</dbReference>
<evidence type="ECO:0000256" key="2">
    <source>
        <dbReference type="ARBA" id="ARBA00022475"/>
    </source>
</evidence>
<keyword evidence="8 12" id="KW-0472">Membrane</keyword>
<dbReference type="PANTHER" id="PTHR26452">
    <property type="entry name" value="OLFACTORY RECEPTOR"/>
    <property type="match status" value="1"/>
</dbReference>
<comment type="subcellular location">
    <subcellularLocation>
        <location evidence="1 12">Cell membrane</location>
        <topology evidence="1 12">Multi-pass membrane protein</topology>
    </subcellularLocation>
</comment>
<keyword evidence="4 11" id="KW-0812">Transmembrane</keyword>
<dbReference type="AlphaFoldDB" id="A0A9F3QU79"/>
<dbReference type="InterPro" id="IPR050516">
    <property type="entry name" value="Olfactory_GPCR"/>
</dbReference>
<evidence type="ECO:0000313" key="14">
    <source>
        <dbReference type="Proteomes" id="UP000695026"/>
    </source>
</evidence>
<keyword evidence="5 12" id="KW-0552">Olfaction</keyword>
<evidence type="ECO:0000256" key="6">
    <source>
        <dbReference type="ARBA" id="ARBA00022989"/>
    </source>
</evidence>
<organism evidence="14 15">
    <name type="scientific">Python bivittatus</name>
    <name type="common">Burmese python</name>
    <name type="synonym">Python molurus bivittatus</name>
    <dbReference type="NCBI Taxonomy" id="176946"/>
    <lineage>
        <taxon>Eukaryota</taxon>
        <taxon>Metazoa</taxon>
        <taxon>Chordata</taxon>
        <taxon>Craniata</taxon>
        <taxon>Vertebrata</taxon>
        <taxon>Euteleostomi</taxon>
        <taxon>Lepidosauria</taxon>
        <taxon>Squamata</taxon>
        <taxon>Bifurcata</taxon>
        <taxon>Unidentata</taxon>
        <taxon>Episquamata</taxon>
        <taxon>Toxicofera</taxon>
        <taxon>Serpentes</taxon>
        <taxon>Henophidia</taxon>
        <taxon>Pythonidae</taxon>
        <taxon>Python</taxon>
    </lineage>
</organism>
<dbReference type="GO" id="GO:0004930">
    <property type="term" value="F:G protein-coupled receptor activity"/>
    <property type="evidence" value="ECO:0007669"/>
    <property type="project" value="UniProtKB-KW"/>
</dbReference>
<evidence type="ECO:0000256" key="1">
    <source>
        <dbReference type="ARBA" id="ARBA00004651"/>
    </source>
</evidence>
<name>A0A9F3QU79_PYTBI</name>
<dbReference type="InterPro" id="IPR017452">
    <property type="entry name" value="GPCR_Rhodpsn_7TM"/>
</dbReference>
<evidence type="ECO:0000256" key="10">
    <source>
        <dbReference type="ARBA" id="ARBA00023224"/>
    </source>
</evidence>
<evidence type="ECO:0000256" key="7">
    <source>
        <dbReference type="ARBA" id="ARBA00023040"/>
    </source>
</evidence>
<keyword evidence="14" id="KW-1185">Reference proteome</keyword>
<evidence type="ECO:0000256" key="5">
    <source>
        <dbReference type="ARBA" id="ARBA00022725"/>
    </source>
</evidence>
<keyword evidence="2 12" id="KW-1003">Cell membrane</keyword>
<sequence>CGYGYGCGYPEKGSGNPGRKEMVESLPLSHTFLSSLLRTTVLKRSEKQTQNITNQTTIASFILLGFVDHPELHNLLFLAFLAIYMITMAGNLLLIVLVASDFHLHTPMYFFLGNLSCLEICYTSTLLPRMVFSLLTGNRVISVNGCLLQYYFFGSLASTECYLLAAMSYDRYLAICKPLRYTSLMTGRLCIWLIAGSWMRGLLTNTIITSQVLQLSFCGPNEIKHFFCDLGPVIKLACSNTHVVELVTFILASMDTTLPFLLTVISYVCITLNIIQIQSKAMKQKAFSTCSSHLIVVILFFGSLIIVYVVPKNDAMKELHQIFSLFYTVLTPMVNPLIYSLKNREVKEALFRTVNKAVHLVRFP</sequence>
<feature type="transmembrane region" description="Helical" evidence="12">
    <location>
        <begin position="148"/>
        <end position="169"/>
    </location>
</feature>
<accession>A0A9F3QU79</accession>
<dbReference type="CDD" id="cd15911">
    <property type="entry name" value="7tmA_OR11A-like"/>
    <property type="match status" value="1"/>
</dbReference>
<dbReference type="KEGG" id="pbi:107326663"/>
<evidence type="ECO:0000313" key="15">
    <source>
        <dbReference type="RefSeq" id="XP_015746625.1"/>
    </source>
</evidence>
<protein>
    <recommendedName>
        <fullName evidence="12">Olfactory receptor</fullName>
    </recommendedName>
</protein>
<evidence type="ECO:0000256" key="12">
    <source>
        <dbReference type="RuleBase" id="RU363047"/>
    </source>
</evidence>
<dbReference type="GeneID" id="107326663"/>
<feature type="transmembrane region" description="Helical" evidence="12">
    <location>
        <begin position="109"/>
        <end position="128"/>
    </location>
</feature>
<keyword evidence="10 11" id="KW-0807">Transducer</keyword>
<proteinExistence type="inferred from homology"/>
<dbReference type="InterPro" id="IPR000276">
    <property type="entry name" value="GPCR_Rhodpsn"/>
</dbReference>
<keyword evidence="7 11" id="KW-0297">G-protein coupled receptor</keyword>
<evidence type="ECO:0000256" key="3">
    <source>
        <dbReference type="ARBA" id="ARBA00022606"/>
    </source>
</evidence>
<dbReference type="PRINTS" id="PR00237">
    <property type="entry name" value="GPCRRHODOPSN"/>
</dbReference>
<evidence type="ECO:0000256" key="11">
    <source>
        <dbReference type="RuleBase" id="RU000688"/>
    </source>
</evidence>
<dbReference type="Pfam" id="PF13853">
    <property type="entry name" value="7tm_4"/>
    <property type="match status" value="1"/>
</dbReference>
<dbReference type="Gene3D" id="1.20.1070.10">
    <property type="entry name" value="Rhodopsin 7-helix transmembrane proteins"/>
    <property type="match status" value="1"/>
</dbReference>
<dbReference type="OrthoDB" id="9444602at2759"/>
<feature type="transmembrane region" description="Helical" evidence="12">
    <location>
        <begin position="257"/>
        <end position="275"/>
    </location>
</feature>
<evidence type="ECO:0000256" key="8">
    <source>
        <dbReference type="ARBA" id="ARBA00023136"/>
    </source>
</evidence>
<feature type="transmembrane region" description="Helical" evidence="12">
    <location>
        <begin position="287"/>
        <end position="310"/>
    </location>
</feature>
<keyword evidence="6 12" id="KW-1133">Transmembrane helix</keyword>
<gene>
    <name evidence="15" type="primary">LOC107326663</name>
</gene>
<feature type="transmembrane region" description="Helical" evidence="12">
    <location>
        <begin position="75"/>
        <end position="97"/>
    </location>
</feature>
<feature type="non-terminal residue" evidence="15">
    <location>
        <position position="1"/>
    </location>
</feature>
<dbReference type="FunFam" id="1.20.1070.10:FF:000001">
    <property type="entry name" value="Olfactory receptor"/>
    <property type="match status" value="1"/>
</dbReference>
<feature type="domain" description="G-protein coupled receptors family 1 profile" evidence="13">
    <location>
        <begin position="90"/>
        <end position="339"/>
    </location>
</feature>
<dbReference type="RefSeq" id="XP_015746625.1">
    <property type="nucleotide sequence ID" value="XM_015891139.1"/>
</dbReference>
<dbReference type="PROSITE" id="PS50262">
    <property type="entry name" value="G_PROTEIN_RECEP_F1_2"/>
    <property type="match status" value="1"/>
</dbReference>
<keyword evidence="3 12" id="KW-0716">Sensory transduction</keyword>
<dbReference type="Proteomes" id="UP000695026">
    <property type="component" value="Unplaced"/>
</dbReference>
<dbReference type="GO" id="GO:0005886">
    <property type="term" value="C:plasma membrane"/>
    <property type="evidence" value="ECO:0007669"/>
    <property type="project" value="UniProtKB-SubCell"/>
</dbReference>
<dbReference type="GO" id="GO:0004984">
    <property type="term" value="F:olfactory receptor activity"/>
    <property type="evidence" value="ECO:0007669"/>
    <property type="project" value="InterPro"/>
</dbReference>